<evidence type="ECO:0000313" key="2">
    <source>
        <dbReference type="Proteomes" id="UP000230423"/>
    </source>
</evidence>
<evidence type="ECO:0000313" key="1">
    <source>
        <dbReference type="EMBL" id="PIO71727.1"/>
    </source>
</evidence>
<keyword evidence="2" id="KW-1185">Reference proteome</keyword>
<dbReference type="OrthoDB" id="5853122at2759"/>
<reference evidence="1 2" key="1">
    <citation type="submission" date="2015-09" db="EMBL/GenBank/DDBJ databases">
        <title>Draft genome of the parasitic nematode Teladorsagia circumcincta isolate WARC Sus (inbred).</title>
        <authorList>
            <person name="Mitreva M."/>
        </authorList>
    </citation>
    <scope>NUCLEOTIDE SEQUENCE [LARGE SCALE GENOMIC DNA]</scope>
    <source>
        <strain evidence="1 2">S</strain>
    </source>
</reference>
<dbReference type="AlphaFoldDB" id="A0A2G9UNE1"/>
<organism evidence="1 2">
    <name type="scientific">Teladorsagia circumcincta</name>
    <name type="common">Brown stomach worm</name>
    <name type="synonym">Ostertagia circumcincta</name>
    <dbReference type="NCBI Taxonomy" id="45464"/>
    <lineage>
        <taxon>Eukaryota</taxon>
        <taxon>Metazoa</taxon>
        <taxon>Ecdysozoa</taxon>
        <taxon>Nematoda</taxon>
        <taxon>Chromadorea</taxon>
        <taxon>Rhabditida</taxon>
        <taxon>Rhabditina</taxon>
        <taxon>Rhabditomorpha</taxon>
        <taxon>Strongyloidea</taxon>
        <taxon>Trichostrongylidae</taxon>
        <taxon>Teladorsagia</taxon>
    </lineage>
</organism>
<name>A0A2G9UNE1_TELCI</name>
<dbReference type="Proteomes" id="UP000230423">
    <property type="component" value="Unassembled WGS sequence"/>
</dbReference>
<gene>
    <name evidence="1" type="ORF">TELCIR_06367</name>
</gene>
<protein>
    <submittedName>
        <fullName evidence="1">Uncharacterized protein</fullName>
    </submittedName>
</protein>
<sequence>MTIKMRDAEQIMSQIRHLSKEQASALEEQHYVQYTTLLGEYTAAIRDEKVTRERNPVMFAIAAEELGNFIQRHTVKENDMETERVKEFDALVNIIRGSVQGKLSL</sequence>
<accession>A0A2G9UNE1</accession>
<dbReference type="EMBL" id="KZ345865">
    <property type="protein sequence ID" value="PIO71727.1"/>
    <property type="molecule type" value="Genomic_DNA"/>
</dbReference>
<proteinExistence type="predicted"/>